<proteinExistence type="predicted"/>
<evidence type="ECO:0000259" key="7">
    <source>
        <dbReference type="SMART" id="SM00849"/>
    </source>
</evidence>
<feature type="transmembrane region" description="Helical" evidence="6">
    <location>
        <begin position="427"/>
        <end position="446"/>
    </location>
</feature>
<dbReference type="AlphaFoldDB" id="A0A518C5K2"/>
<evidence type="ECO:0000256" key="6">
    <source>
        <dbReference type="SAM" id="Phobius"/>
    </source>
</evidence>
<dbReference type="PANTHER" id="PTHR30619:SF1">
    <property type="entry name" value="RECOMBINATION PROTEIN 2"/>
    <property type="match status" value="1"/>
</dbReference>
<feature type="domain" description="Metallo-beta-lactamase" evidence="7">
    <location>
        <begin position="585"/>
        <end position="786"/>
    </location>
</feature>
<keyword evidence="9" id="KW-1185">Reference proteome</keyword>
<keyword evidence="5 6" id="KW-0472">Membrane</keyword>
<feature type="transmembrane region" description="Helical" evidence="6">
    <location>
        <begin position="375"/>
        <end position="392"/>
    </location>
</feature>
<dbReference type="OrthoDB" id="9761531at2"/>
<feature type="transmembrane region" description="Helical" evidence="6">
    <location>
        <begin position="15"/>
        <end position="32"/>
    </location>
</feature>
<dbReference type="InterPro" id="IPR025405">
    <property type="entry name" value="DUF4131"/>
</dbReference>
<name>A0A518C5K2_9BACT</name>
<feature type="transmembrane region" description="Helical" evidence="6">
    <location>
        <begin position="483"/>
        <end position="500"/>
    </location>
</feature>
<keyword evidence="4 6" id="KW-1133">Transmembrane helix</keyword>
<evidence type="ECO:0000256" key="4">
    <source>
        <dbReference type="ARBA" id="ARBA00022989"/>
    </source>
</evidence>
<dbReference type="InterPro" id="IPR035681">
    <property type="entry name" value="ComA-like_MBL"/>
</dbReference>
<dbReference type="InterPro" id="IPR001279">
    <property type="entry name" value="Metallo-B-lactamas"/>
</dbReference>
<accession>A0A518C5K2</accession>
<organism evidence="8 9">
    <name type="scientific">Bremerella volcania</name>
    <dbReference type="NCBI Taxonomy" id="2527984"/>
    <lineage>
        <taxon>Bacteria</taxon>
        <taxon>Pseudomonadati</taxon>
        <taxon>Planctomycetota</taxon>
        <taxon>Planctomycetia</taxon>
        <taxon>Pirellulales</taxon>
        <taxon>Pirellulaceae</taxon>
        <taxon>Bremerella</taxon>
    </lineage>
</organism>
<evidence type="ECO:0000256" key="1">
    <source>
        <dbReference type="ARBA" id="ARBA00004651"/>
    </source>
</evidence>
<feature type="transmembrane region" description="Helical" evidence="6">
    <location>
        <begin position="547"/>
        <end position="565"/>
    </location>
</feature>
<dbReference type="GO" id="GO:0005886">
    <property type="term" value="C:plasma membrane"/>
    <property type="evidence" value="ECO:0007669"/>
    <property type="project" value="UniProtKB-SubCell"/>
</dbReference>
<keyword evidence="3 6" id="KW-0812">Transmembrane</keyword>
<evidence type="ECO:0000256" key="2">
    <source>
        <dbReference type="ARBA" id="ARBA00022475"/>
    </source>
</evidence>
<sequence>MTFQQSSQAIRERTIYRPLVLLAPAITLGVIGDAAFDFSMALWLISFAGLMLLWGLLCFRRAENYASVTLLLAVAAFGGMLHHGHWNLYRSTELSRGLSADKQPVALQGVVVDYPRFLPAKPPTSAFEFELPNQWKVPFRIQQIRSGATWVAASGDTEIYVSGDQLDVRPGESILVFAQATCSEGALNPGEFDFANWARANRRRTFLRSGYPDCLQATGAPTKWSPWDPIREARHYVSGELAAAIPPGLDGLAETIFLGRRERLADETDEAFRQTGTVHLLALSGLHLGILALFAYGVLRFLPGPLWLPPFCLLLMTSAYVILVDARPPIVRASILVGAFCVAMIVYRRPTFWNSLAAAWILVICWNPTEIFQAGTQLSFVAVASLAWLAGFQAMTRQADPLQDLIEMTRPWPVKCWRHSVRWFGRMFVASLVVWLVTLPLVLFHFHAASPWTIVLSPILILPMGLALALTLLLLAASIAVPLATPWVAWLLSWPLWGMQETVAWTQQHAGLTIWSAGPPAWWVVGFYVVTATIGWLMITRRLPVRWSIAVVALWLTVGFGWGTAQAIQSSARDDLVCTFVSVGHGTCVLVELPEGRNLLYDCGRLGSPKRAGESLSAVLWSKGIQHLDAVIISHDDADHYNGLPEVLERFSVGAVYCSDLMEKIPSELVSTLLMDIRQREIPLRTLSAGRSLQAHPDVDLTILHPTRKGVLGRDNANSIVLLIEYQGRRILLPGDLESPGTEAVIVERPIDCDVVMAPHHGSRHSHAESFYQWCQPEWIVVSSGSRDILGPEDARLGEPVWLNTAASGRVEVRLSASGRPPKVASWRKAGVE</sequence>
<evidence type="ECO:0000256" key="3">
    <source>
        <dbReference type="ARBA" id="ARBA00022692"/>
    </source>
</evidence>
<evidence type="ECO:0000313" key="9">
    <source>
        <dbReference type="Proteomes" id="UP000318626"/>
    </source>
</evidence>
<dbReference type="CDD" id="cd07731">
    <property type="entry name" value="ComA-like_MBL-fold"/>
    <property type="match status" value="1"/>
</dbReference>
<dbReference type="NCBIfam" id="TIGR00360">
    <property type="entry name" value="ComEC_N-term"/>
    <property type="match status" value="1"/>
</dbReference>
<evidence type="ECO:0000256" key="5">
    <source>
        <dbReference type="ARBA" id="ARBA00023136"/>
    </source>
</evidence>
<dbReference type="KEGG" id="bvo:Pan97_15150"/>
<keyword evidence="2" id="KW-1003">Cell membrane</keyword>
<dbReference type="NCBIfam" id="TIGR00361">
    <property type="entry name" value="ComEC_Rec2"/>
    <property type="match status" value="1"/>
</dbReference>
<dbReference type="InterPro" id="IPR036866">
    <property type="entry name" value="RibonucZ/Hydroxyglut_hydro"/>
</dbReference>
<dbReference type="InterPro" id="IPR004797">
    <property type="entry name" value="Competence_ComEC/Rec2"/>
</dbReference>
<evidence type="ECO:0000313" key="8">
    <source>
        <dbReference type="EMBL" id="QDU74506.1"/>
    </source>
</evidence>
<dbReference type="Gene3D" id="3.60.15.10">
    <property type="entry name" value="Ribonuclease Z/Hydroxyacylglutathione hydrolase-like"/>
    <property type="match status" value="1"/>
</dbReference>
<dbReference type="PANTHER" id="PTHR30619">
    <property type="entry name" value="DNA INTERNALIZATION/COMPETENCE PROTEIN COMEC/REC2"/>
    <property type="match status" value="1"/>
</dbReference>
<feature type="transmembrane region" description="Helical" evidence="6">
    <location>
        <begin position="452"/>
        <end position="476"/>
    </location>
</feature>
<feature type="transmembrane region" description="Helical" evidence="6">
    <location>
        <begin position="278"/>
        <end position="299"/>
    </location>
</feature>
<feature type="transmembrane region" description="Helical" evidence="6">
    <location>
        <begin position="38"/>
        <end position="59"/>
    </location>
</feature>
<dbReference type="Pfam" id="PF03772">
    <property type="entry name" value="Competence"/>
    <property type="match status" value="1"/>
</dbReference>
<dbReference type="GO" id="GO:0030420">
    <property type="term" value="P:establishment of competence for transformation"/>
    <property type="evidence" value="ECO:0007669"/>
    <property type="project" value="InterPro"/>
</dbReference>
<dbReference type="Pfam" id="PF00753">
    <property type="entry name" value="Lactamase_B"/>
    <property type="match status" value="1"/>
</dbReference>
<protein>
    <submittedName>
        <fullName evidence="8">ComEC family competence protein</fullName>
    </submittedName>
</protein>
<feature type="transmembrane region" description="Helical" evidence="6">
    <location>
        <begin position="306"/>
        <end position="324"/>
    </location>
</feature>
<comment type="subcellular location">
    <subcellularLocation>
        <location evidence="1">Cell membrane</location>
        <topology evidence="1">Multi-pass membrane protein</topology>
    </subcellularLocation>
</comment>
<dbReference type="RefSeq" id="WP_144971459.1">
    <property type="nucleotide sequence ID" value="NZ_CP036289.1"/>
</dbReference>
<dbReference type="SMART" id="SM00849">
    <property type="entry name" value="Lactamase_B"/>
    <property type="match status" value="1"/>
</dbReference>
<dbReference type="EMBL" id="CP036289">
    <property type="protein sequence ID" value="QDU74506.1"/>
    <property type="molecule type" value="Genomic_DNA"/>
</dbReference>
<gene>
    <name evidence="8" type="ORF">Pan97_15150</name>
</gene>
<feature type="transmembrane region" description="Helical" evidence="6">
    <location>
        <begin position="520"/>
        <end position="540"/>
    </location>
</feature>
<dbReference type="Pfam" id="PF13567">
    <property type="entry name" value="DUF4131"/>
    <property type="match status" value="1"/>
</dbReference>
<feature type="transmembrane region" description="Helical" evidence="6">
    <location>
        <begin position="330"/>
        <end position="347"/>
    </location>
</feature>
<dbReference type="InterPro" id="IPR052159">
    <property type="entry name" value="Competence_DNA_uptake"/>
</dbReference>
<dbReference type="Proteomes" id="UP000318626">
    <property type="component" value="Chromosome"/>
</dbReference>
<dbReference type="SUPFAM" id="SSF56281">
    <property type="entry name" value="Metallo-hydrolase/oxidoreductase"/>
    <property type="match status" value="1"/>
</dbReference>
<reference evidence="9" key="1">
    <citation type="submission" date="2019-02" db="EMBL/GenBank/DDBJ databases">
        <title>Deep-cultivation of Planctomycetes and their phenomic and genomic characterization uncovers novel biology.</title>
        <authorList>
            <person name="Wiegand S."/>
            <person name="Jogler M."/>
            <person name="Boedeker C."/>
            <person name="Pinto D."/>
            <person name="Vollmers J."/>
            <person name="Rivas-Marin E."/>
            <person name="Kohn T."/>
            <person name="Peeters S.H."/>
            <person name="Heuer A."/>
            <person name="Rast P."/>
            <person name="Oberbeckmann S."/>
            <person name="Bunk B."/>
            <person name="Jeske O."/>
            <person name="Meyerdierks A."/>
            <person name="Storesund J.E."/>
            <person name="Kallscheuer N."/>
            <person name="Luecker S."/>
            <person name="Lage O.M."/>
            <person name="Pohl T."/>
            <person name="Merkel B.J."/>
            <person name="Hornburger P."/>
            <person name="Mueller R.-W."/>
            <person name="Bruemmer F."/>
            <person name="Labrenz M."/>
            <person name="Spormann A.M."/>
            <person name="Op den Camp H."/>
            <person name="Overmann J."/>
            <person name="Amann R."/>
            <person name="Jetten M.S.M."/>
            <person name="Mascher T."/>
            <person name="Medema M.H."/>
            <person name="Devos D.P."/>
            <person name="Kaster A.-K."/>
            <person name="Ovreas L."/>
            <person name="Rohde M."/>
            <person name="Galperin M.Y."/>
            <person name="Jogler C."/>
        </authorList>
    </citation>
    <scope>NUCLEOTIDE SEQUENCE [LARGE SCALE GENOMIC DNA]</scope>
    <source>
        <strain evidence="9">Pan97</strain>
    </source>
</reference>
<dbReference type="InterPro" id="IPR004477">
    <property type="entry name" value="ComEC_N"/>
</dbReference>